<dbReference type="Gene3D" id="3.30.200.20">
    <property type="entry name" value="Phosphorylase Kinase, domain 1"/>
    <property type="match status" value="1"/>
</dbReference>
<dbReference type="SUPFAM" id="SSF56112">
    <property type="entry name" value="Protein kinase-like (PK-like)"/>
    <property type="match status" value="1"/>
</dbReference>
<dbReference type="OrthoDB" id="2158884at2759"/>
<dbReference type="Gene3D" id="1.10.510.10">
    <property type="entry name" value="Transferase(Phosphotransferase) domain 1"/>
    <property type="match status" value="1"/>
</dbReference>
<dbReference type="InterPro" id="IPR050117">
    <property type="entry name" value="MAPK"/>
</dbReference>
<keyword evidence="8" id="KW-1185">Reference proteome</keyword>
<keyword evidence="5" id="KW-0067">ATP-binding</keyword>
<evidence type="ECO:0000256" key="2">
    <source>
        <dbReference type="ARBA" id="ARBA00022679"/>
    </source>
</evidence>
<dbReference type="RefSeq" id="XP_026684626.1">
    <property type="nucleotide sequence ID" value="XM_026828825.1"/>
</dbReference>
<evidence type="ECO:0000256" key="1">
    <source>
        <dbReference type="ARBA" id="ARBA00022527"/>
    </source>
</evidence>
<evidence type="ECO:0000256" key="3">
    <source>
        <dbReference type="ARBA" id="ARBA00022741"/>
    </source>
</evidence>
<dbReference type="GeneID" id="103516420"/>
<dbReference type="PANTHER" id="PTHR24055">
    <property type="entry name" value="MITOGEN-ACTIVATED PROTEIN KINASE"/>
    <property type="match status" value="1"/>
</dbReference>
<feature type="compositionally biased region" description="Polar residues" evidence="6">
    <location>
        <begin position="396"/>
        <end position="409"/>
    </location>
</feature>
<dbReference type="PaxDb" id="121845-A0A1S3DDJ9"/>
<reference evidence="9 10" key="1">
    <citation type="submission" date="2025-04" db="UniProtKB">
        <authorList>
            <consortium name="RefSeq"/>
        </authorList>
    </citation>
    <scope>IDENTIFICATION</scope>
</reference>
<dbReference type="FunFam" id="1.10.510.10:FF:000624">
    <property type="entry name" value="Mitogen-activated protein kinase"/>
    <property type="match status" value="1"/>
</dbReference>
<dbReference type="AlphaFoldDB" id="A0A1S3DDJ9"/>
<proteinExistence type="predicted"/>
<dbReference type="SMART" id="SM00220">
    <property type="entry name" value="S_TKc"/>
    <property type="match status" value="1"/>
</dbReference>
<keyword evidence="1" id="KW-0723">Serine/threonine-protein kinase</keyword>
<evidence type="ECO:0000256" key="5">
    <source>
        <dbReference type="ARBA" id="ARBA00022840"/>
    </source>
</evidence>
<evidence type="ECO:0000313" key="10">
    <source>
        <dbReference type="RefSeq" id="XP_026684626.1"/>
    </source>
</evidence>
<dbReference type="Proteomes" id="UP000079169">
    <property type="component" value="Unplaced"/>
</dbReference>
<gene>
    <name evidence="9 10" type="primary">LOC103516420</name>
</gene>
<protein>
    <submittedName>
        <fullName evidence="9">MAPK/MAK/MRK overlapping kinase-like isoform X1</fullName>
    </submittedName>
    <submittedName>
        <fullName evidence="10">MAPK/MAK/MRK overlapping kinase-like isoform X2</fullName>
    </submittedName>
</protein>
<evidence type="ECO:0000313" key="9">
    <source>
        <dbReference type="RefSeq" id="XP_008479605.1"/>
    </source>
</evidence>
<dbReference type="PROSITE" id="PS00108">
    <property type="entry name" value="PROTEIN_KINASE_ST"/>
    <property type="match status" value="1"/>
</dbReference>
<dbReference type="GO" id="GO:0004674">
    <property type="term" value="F:protein serine/threonine kinase activity"/>
    <property type="evidence" value="ECO:0007669"/>
    <property type="project" value="UniProtKB-KW"/>
</dbReference>
<dbReference type="Pfam" id="PF00069">
    <property type="entry name" value="Pkinase"/>
    <property type="match status" value="1"/>
</dbReference>
<keyword evidence="2" id="KW-0808">Transferase</keyword>
<name>A0A1S3DDJ9_DIACI</name>
<evidence type="ECO:0000256" key="6">
    <source>
        <dbReference type="SAM" id="MobiDB-lite"/>
    </source>
</evidence>
<feature type="domain" description="Protein kinase" evidence="7">
    <location>
        <begin position="10"/>
        <end position="292"/>
    </location>
</feature>
<evidence type="ECO:0000313" key="8">
    <source>
        <dbReference type="Proteomes" id="UP000079169"/>
    </source>
</evidence>
<dbReference type="STRING" id="121845.A0A1S3DDJ9"/>
<accession>A0A1S3DDJ9</accession>
<dbReference type="RefSeq" id="XP_008479605.1">
    <property type="nucleotide sequence ID" value="XM_008481383.2"/>
</dbReference>
<dbReference type="InterPro" id="IPR011009">
    <property type="entry name" value="Kinase-like_dom_sf"/>
</dbReference>
<dbReference type="KEGG" id="dci:103516420"/>
<feature type="region of interest" description="Disordered" evidence="6">
    <location>
        <begin position="374"/>
        <end position="413"/>
    </location>
</feature>
<dbReference type="InterPro" id="IPR008271">
    <property type="entry name" value="Ser/Thr_kinase_AS"/>
</dbReference>
<evidence type="ECO:0000259" key="7">
    <source>
        <dbReference type="PROSITE" id="PS50011"/>
    </source>
</evidence>
<evidence type="ECO:0000256" key="4">
    <source>
        <dbReference type="ARBA" id="ARBA00022777"/>
    </source>
</evidence>
<sequence length="451" mass="52407">MYSTNFDEKYVIDGKMGEGAFGCVMRCKQKATGKWFAAKIMKATCPDFAEVANLKEISILRKIPDHLNVLCLCETYVNRSTRQVTLVFPLMELNLEEYIRTTDNISEKRAKEILYQIVNGLHHLHSYKVFHRDIKPENILIRGDLVVVGDLGSLQFIKSKGLHTEYIATRWYRSPECLLTEGYYSFELDIWAAGCVFYETLTRNPLFPGDSEIDQLDRIHQVLGTPKAETLKKFEKYKSSNFTYQFKQYPGGGIDVLVPQIHEKGKKLMSEMLKYDPKRRPTAQKILSCAYFADLTQLKQYLEQKQVMKKLAKKNYMAGGMQKTSHPTHLLANTKSSHQMDMSKFIQSDLNTHQTKKTKSDFFSQARTSKYRFDQSSSIVLHPKNPPNKSKHRFDQSSSTVLHSKNPPNRSKLDRKIFLREKIADEESRRKIHNEFLERKSKIKQKLNLMF</sequence>
<keyword evidence="4" id="KW-0418">Kinase</keyword>
<dbReference type="InterPro" id="IPR000719">
    <property type="entry name" value="Prot_kinase_dom"/>
</dbReference>
<dbReference type="PROSITE" id="PS50011">
    <property type="entry name" value="PROTEIN_KINASE_DOM"/>
    <property type="match status" value="1"/>
</dbReference>
<dbReference type="OMA" id="FHFPFKK"/>
<organism evidence="8 9">
    <name type="scientific">Diaphorina citri</name>
    <name type="common">Asian citrus psyllid</name>
    <dbReference type="NCBI Taxonomy" id="121845"/>
    <lineage>
        <taxon>Eukaryota</taxon>
        <taxon>Metazoa</taxon>
        <taxon>Ecdysozoa</taxon>
        <taxon>Arthropoda</taxon>
        <taxon>Hexapoda</taxon>
        <taxon>Insecta</taxon>
        <taxon>Pterygota</taxon>
        <taxon>Neoptera</taxon>
        <taxon>Paraneoptera</taxon>
        <taxon>Hemiptera</taxon>
        <taxon>Sternorrhyncha</taxon>
        <taxon>Psylloidea</taxon>
        <taxon>Psyllidae</taxon>
        <taxon>Diaphorininae</taxon>
        <taxon>Diaphorina</taxon>
    </lineage>
</organism>
<dbReference type="GO" id="GO:0005524">
    <property type="term" value="F:ATP binding"/>
    <property type="evidence" value="ECO:0007669"/>
    <property type="project" value="UniProtKB-KW"/>
</dbReference>
<keyword evidence="3" id="KW-0547">Nucleotide-binding</keyword>